<keyword evidence="4" id="KW-0560">Oxidoreductase</keyword>
<proteinExistence type="predicted"/>
<dbReference type="Gene3D" id="3.50.50.60">
    <property type="entry name" value="FAD/NAD(P)-binding domain"/>
    <property type="match status" value="3"/>
</dbReference>
<dbReference type="Proteomes" id="UP001556118">
    <property type="component" value="Unassembled WGS sequence"/>
</dbReference>
<reference evidence="7 8" key="1">
    <citation type="submission" date="2024-06" db="EMBL/GenBank/DDBJ databases">
        <title>Novosphingobium rhizovicinus M1R2S20.</title>
        <authorList>
            <person name="Sun J.-Q."/>
        </authorList>
    </citation>
    <scope>NUCLEOTIDE SEQUENCE [LARGE SCALE GENOMIC DNA]</scope>
    <source>
        <strain evidence="7 8">M1R2S20</strain>
    </source>
</reference>
<evidence type="ECO:0000313" key="8">
    <source>
        <dbReference type="Proteomes" id="UP001556118"/>
    </source>
</evidence>
<dbReference type="InterPro" id="IPR050315">
    <property type="entry name" value="FAD-oxidoreductase_2"/>
</dbReference>
<dbReference type="PANTHER" id="PTHR43400">
    <property type="entry name" value="FUMARATE REDUCTASE"/>
    <property type="match status" value="1"/>
</dbReference>
<evidence type="ECO:0000256" key="5">
    <source>
        <dbReference type="SAM" id="MobiDB-lite"/>
    </source>
</evidence>
<gene>
    <name evidence="7" type="ORF">ABUH87_05045</name>
</gene>
<name>A0ABV3RB73_9SPHN</name>
<evidence type="ECO:0000256" key="3">
    <source>
        <dbReference type="ARBA" id="ARBA00022827"/>
    </source>
</evidence>
<feature type="region of interest" description="Disordered" evidence="5">
    <location>
        <begin position="170"/>
        <end position="189"/>
    </location>
</feature>
<dbReference type="InterPro" id="IPR027477">
    <property type="entry name" value="Succ_DH/fumarate_Rdtase_cat_sf"/>
</dbReference>
<evidence type="ECO:0000256" key="1">
    <source>
        <dbReference type="ARBA" id="ARBA00001974"/>
    </source>
</evidence>
<dbReference type="NCBIfam" id="NF005511">
    <property type="entry name" value="PRK07121.1-4"/>
    <property type="match status" value="1"/>
</dbReference>
<evidence type="ECO:0000313" key="7">
    <source>
        <dbReference type="EMBL" id="MEW9854544.1"/>
    </source>
</evidence>
<feature type="domain" description="FAD-dependent oxidoreductase 2 FAD-binding" evidence="6">
    <location>
        <begin position="37"/>
        <end position="537"/>
    </location>
</feature>
<dbReference type="InterPro" id="IPR003953">
    <property type="entry name" value="FAD-dep_OxRdtase_2_FAD-bd"/>
</dbReference>
<evidence type="ECO:0000256" key="4">
    <source>
        <dbReference type="ARBA" id="ARBA00023002"/>
    </source>
</evidence>
<comment type="cofactor">
    <cofactor evidence="1">
        <name>FAD</name>
        <dbReference type="ChEBI" id="CHEBI:57692"/>
    </cofactor>
</comment>
<evidence type="ECO:0000259" key="6">
    <source>
        <dbReference type="Pfam" id="PF00890"/>
    </source>
</evidence>
<dbReference type="Pfam" id="PF00890">
    <property type="entry name" value="FAD_binding_2"/>
    <property type="match status" value="1"/>
</dbReference>
<sequence>MQPDNRFLDDLSQTSVRVEPALTLESPDAASWDADCDVLVVGVGLAGVCAALRAAEDSNLQVMAIDRGLGGGASQLSGGVIYMGGGTRAQQEAGVEDTPENMAEYLTYETGDIVRGDTVRRYAEASSGFQDWLEKYGARFGGPMTEEKTSYPNDASLYYSGNELTVPGRERAKPAARGHRAKPAAGGEPKKLSGEYLLPPLIASMEARPNVRFMRHTRATRLITDADGAVIGIEVQTISQGAAAWRHGMAMKLCNNIVAASLGLTSKLYGAIVGIEAGAKPLRIRVRKGVVLSAGGFTHNRPMMAKTALPSYQNSHPLGTIADDGSGIKLGMSVGARTDLLDRISAWKFVYPAESWVRSCSVGPDGERLVGEEYYGARTGDAVFQKGGGKGWLIMDEPIQQMVREEIASMKKMLFQKIQFRATQKDYTVSAPTIEELAQRLGLPPEKVKATVEAYNGHIDRGEPDPLGKSEKYRRPIRTGPFYATDIGAALKLSPIPALTMGGLVVDEDTGQVLSAEGGVVPGLYAAGRTAVGICSNYYVSGLSLGDCVWSGMRAAEAIKGNGGAAALVAGQ</sequence>
<accession>A0ABV3RB73</accession>
<keyword evidence="8" id="KW-1185">Reference proteome</keyword>
<dbReference type="Gene3D" id="3.90.700.10">
    <property type="entry name" value="Succinate dehydrogenase/fumarate reductase flavoprotein, catalytic domain"/>
    <property type="match status" value="1"/>
</dbReference>
<keyword evidence="3" id="KW-0274">FAD</keyword>
<organism evidence="7 8">
    <name type="scientific">Novosphingobium rhizovicinum</name>
    <dbReference type="NCBI Taxonomy" id="3228928"/>
    <lineage>
        <taxon>Bacteria</taxon>
        <taxon>Pseudomonadati</taxon>
        <taxon>Pseudomonadota</taxon>
        <taxon>Alphaproteobacteria</taxon>
        <taxon>Sphingomonadales</taxon>
        <taxon>Sphingomonadaceae</taxon>
        <taxon>Novosphingobium</taxon>
    </lineage>
</organism>
<dbReference type="SUPFAM" id="SSF51905">
    <property type="entry name" value="FAD/NAD(P)-binding domain"/>
    <property type="match status" value="1"/>
</dbReference>
<keyword evidence="2" id="KW-0285">Flavoprotein</keyword>
<dbReference type="PANTHER" id="PTHR43400:SF10">
    <property type="entry name" value="3-OXOSTEROID 1-DEHYDROGENASE"/>
    <property type="match status" value="1"/>
</dbReference>
<dbReference type="EMBL" id="JBFNXR010000021">
    <property type="protein sequence ID" value="MEW9854544.1"/>
    <property type="molecule type" value="Genomic_DNA"/>
</dbReference>
<protein>
    <submittedName>
        <fullName evidence="7">FAD-binding protein</fullName>
    </submittedName>
</protein>
<evidence type="ECO:0000256" key="2">
    <source>
        <dbReference type="ARBA" id="ARBA00022630"/>
    </source>
</evidence>
<dbReference type="RefSeq" id="WP_367770600.1">
    <property type="nucleotide sequence ID" value="NZ_JBFNXR010000021.1"/>
</dbReference>
<dbReference type="SUPFAM" id="SSF56425">
    <property type="entry name" value="Succinate dehydrogenase/fumarate reductase flavoprotein, catalytic domain"/>
    <property type="match status" value="1"/>
</dbReference>
<comment type="caution">
    <text evidence="7">The sequence shown here is derived from an EMBL/GenBank/DDBJ whole genome shotgun (WGS) entry which is preliminary data.</text>
</comment>
<dbReference type="InterPro" id="IPR036188">
    <property type="entry name" value="FAD/NAD-bd_sf"/>
</dbReference>